<evidence type="ECO:0000313" key="2">
    <source>
        <dbReference type="EMBL" id="USW59533.1"/>
    </source>
</evidence>
<dbReference type="PANTHER" id="PTHR47843">
    <property type="entry name" value="BTB DOMAIN-CONTAINING PROTEIN-RELATED"/>
    <property type="match status" value="1"/>
</dbReference>
<name>A0A9Q9B8W4_9PEZI</name>
<keyword evidence="3" id="KW-1185">Reference proteome</keyword>
<dbReference type="PANTHER" id="PTHR47843:SF2">
    <property type="entry name" value="BTB DOMAIN-CONTAINING PROTEIN"/>
    <property type="match status" value="1"/>
</dbReference>
<feature type="region of interest" description="Disordered" evidence="1">
    <location>
        <begin position="399"/>
        <end position="419"/>
    </location>
</feature>
<dbReference type="AlphaFoldDB" id="A0A9Q9B8W4"/>
<evidence type="ECO:0000313" key="3">
    <source>
        <dbReference type="Proteomes" id="UP001056384"/>
    </source>
</evidence>
<protein>
    <submittedName>
        <fullName evidence="2">SKP1/BTB/POZ domain superfamily protein</fullName>
    </submittedName>
</protein>
<organism evidence="2 3">
    <name type="scientific">Septoria linicola</name>
    <dbReference type="NCBI Taxonomy" id="215465"/>
    <lineage>
        <taxon>Eukaryota</taxon>
        <taxon>Fungi</taxon>
        <taxon>Dikarya</taxon>
        <taxon>Ascomycota</taxon>
        <taxon>Pezizomycotina</taxon>
        <taxon>Dothideomycetes</taxon>
        <taxon>Dothideomycetidae</taxon>
        <taxon>Mycosphaerellales</taxon>
        <taxon>Mycosphaerellaceae</taxon>
        <taxon>Septoria</taxon>
    </lineage>
</organism>
<accession>A0A9Q9B8W4</accession>
<reference evidence="2" key="1">
    <citation type="submission" date="2022-06" db="EMBL/GenBank/DDBJ databases">
        <title>Complete genome sequences of two strains of the flax pathogen Septoria linicola.</title>
        <authorList>
            <person name="Lapalu N."/>
            <person name="Simon A."/>
            <person name="Demenou B."/>
            <person name="Paumier D."/>
            <person name="Guillot M.-P."/>
            <person name="Gout L."/>
            <person name="Valade R."/>
        </authorList>
    </citation>
    <scope>NUCLEOTIDE SEQUENCE</scope>
    <source>
        <strain evidence="2">SE15195</strain>
    </source>
</reference>
<evidence type="ECO:0000256" key="1">
    <source>
        <dbReference type="SAM" id="MobiDB-lite"/>
    </source>
</evidence>
<dbReference type="InterPro" id="IPR011333">
    <property type="entry name" value="SKP1/BTB/POZ_sf"/>
</dbReference>
<dbReference type="CDD" id="cd18186">
    <property type="entry name" value="BTB_POZ_ZBTB_KLHL-like"/>
    <property type="match status" value="1"/>
</dbReference>
<dbReference type="Gene3D" id="3.30.710.10">
    <property type="entry name" value="Potassium Channel Kv1.1, Chain A"/>
    <property type="match status" value="1"/>
</dbReference>
<sequence length="606" mass="67459">MATYKHIGQSKPCKFRVGPEKAIFYVHHTLISERAPKLHAATAEGERDVSRTSVTLEAIDSDTFACAVEYLYTGDYTCTAPVQRVQHVDESLGESSGDEDNFTPASSKVYDDDGTVTACGFGGCMTEAIDEQPESFDWPSAPKTCNKKAKACKESMVKETKEGTKQAVFLRSVAAFNPSRKKSIIPAHQQAWDKFLELTWPGVNIDPIATQHSDMSNEDPEQDFTPALLCHARLHVFACIYDLARLQALTLTKLHATLIGFKIYESHGAEDIAELLKYCYQDTRSSGSHDEIKKLVNDYVACNVQKLMQQSCFHRAMRDCGEASLNLLELIVQRVARSAPVKFIIGPQEKEMYIHAAVINGSQWLEDGGDQAITIENCDEATFSRFVDLLDVDYDVSSSDDTMYTPSEASTTGPDDVLTSSKTRLLPMTIKHVKQAANSGWRSSWATKPAAGQSGSLRDQAWDRFTAISPPRPEELPKVSWDCVEPNTDLHEDYTGVFLSHARLHAFALSHDVKGLEKLSLYRLYQTLKSFQLHDERVGDIAALFEYCYGELEYHSEAFALRAVVADYVACHVEKLAFDSVFAQTLCAPNEAAADVIQRLLGRLDR</sequence>
<gene>
    <name evidence="2" type="ORF">Slin15195_G128520</name>
</gene>
<dbReference type="EMBL" id="CP099429">
    <property type="protein sequence ID" value="USW59533.1"/>
    <property type="molecule type" value="Genomic_DNA"/>
</dbReference>
<proteinExistence type="predicted"/>
<feature type="compositionally biased region" description="Polar residues" evidence="1">
    <location>
        <begin position="402"/>
        <end position="419"/>
    </location>
</feature>
<dbReference type="Proteomes" id="UP001056384">
    <property type="component" value="Chromosome 12"/>
</dbReference>